<feature type="transmembrane region" description="Helical" evidence="2">
    <location>
        <begin position="38"/>
        <end position="57"/>
    </location>
</feature>
<organism evidence="3 4">
    <name type="scientific">Herbiconiux moechotypicola</name>
    <dbReference type="NCBI Taxonomy" id="637393"/>
    <lineage>
        <taxon>Bacteria</taxon>
        <taxon>Bacillati</taxon>
        <taxon>Actinomycetota</taxon>
        <taxon>Actinomycetes</taxon>
        <taxon>Micrococcales</taxon>
        <taxon>Microbacteriaceae</taxon>
        <taxon>Herbiconiux</taxon>
    </lineage>
</organism>
<gene>
    <name evidence="3" type="ORF">GCM10009851_20230</name>
</gene>
<keyword evidence="4" id="KW-1185">Reference proteome</keyword>
<reference evidence="3 4" key="1">
    <citation type="journal article" date="2019" name="Int. J. Syst. Evol. Microbiol.">
        <title>The Global Catalogue of Microorganisms (GCM) 10K type strain sequencing project: providing services to taxonomists for standard genome sequencing and annotation.</title>
        <authorList>
            <consortium name="The Broad Institute Genomics Platform"/>
            <consortium name="The Broad Institute Genome Sequencing Center for Infectious Disease"/>
            <person name="Wu L."/>
            <person name="Ma J."/>
        </authorList>
    </citation>
    <scope>NUCLEOTIDE SEQUENCE [LARGE SCALE GENOMIC DNA]</scope>
    <source>
        <strain evidence="3 4">JCM 16117</strain>
    </source>
</reference>
<keyword evidence="2" id="KW-1133">Transmembrane helix</keyword>
<feature type="compositionally biased region" description="Basic and acidic residues" evidence="1">
    <location>
        <begin position="1"/>
        <end position="20"/>
    </location>
</feature>
<evidence type="ECO:0000313" key="4">
    <source>
        <dbReference type="Proteomes" id="UP001500929"/>
    </source>
</evidence>
<comment type="caution">
    <text evidence="3">The sequence shown here is derived from an EMBL/GenBank/DDBJ whole genome shotgun (WGS) entry which is preliminary data.</text>
</comment>
<feature type="transmembrane region" description="Helical" evidence="2">
    <location>
        <begin position="69"/>
        <end position="91"/>
    </location>
</feature>
<evidence type="ECO:0000256" key="2">
    <source>
        <dbReference type="SAM" id="Phobius"/>
    </source>
</evidence>
<accession>A0ABN3DMP8</accession>
<protein>
    <recommendedName>
        <fullName evidence="5">Potassium transporter Trk</fullName>
    </recommendedName>
</protein>
<feature type="region of interest" description="Disordered" evidence="1">
    <location>
        <begin position="1"/>
        <end position="24"/>
    </location>
</feature>
<evidence type="ECO:0000313" key="3">
    <source>
        <dbReference type="EMBL" id="GAA2235159.1"/>
    </source>
</evidence>
<keyword evidence="2" id="KW-0812">Transmembrane</keyword>
<evidence type="ECO:0000256" key="1">
    <source>
        <dbReference type="SAM" id="MobiDB-lite"/>
    </source>
</evidence>
<dbReference type="Proteomes" id="UP001500929">
    <property type="component" value="Unassembled WGS sequence"/>
</dbReference>
<evidence type="ECO:0008006" key="5">
    <source>
        <dbReference type="Google" id="ProtNLM"/>
    </source>
</evidence>
<sequence>MRDNRGVSEQHDPVEPEAKVTESQSTVTVRRAPRYYRFMALGVAVGLVVTLVLTFAFPEQDDFSRLQVFGFTGLFIVAICAALGALVAIILDRVSRRRARTVVMDVEHVDAVPAPEDDAQG</sequence>
<dbReference type="EMBL" id="BAAAQY010000005">
    <property type="protein sequence ID" value="GAA2235159.1"/>
    <property type="molecule type" value="Genomic_DNA"/>
</dbReference>
<keyword evidence="2" id="KW-0472">Membrane</keyword>
<proteinExistence type="predicted"/>
<name>A0ABN3DMP8_9MICO</name>